<sequence>MRQRRIRNKVEAVSSEVAEGSLPVAERLLVIACGAIAREVLAVTKLNKLAGVDLTCLPAIWHVYPAKIAPAMREQISLAREKGYRRILIGYAECGTQGELDKICEEEGIERIEGPHCYAFFSGNNRFMASTETEFTAFYLTDLITRQFEAFVIEPLKLDKHPELRDMVFGNYTKVVYLAQTDDPALQEKARWAADYLGLEYEYRFTGYGDLEPALQRAAAVSSAPSL</sequence>
<dbReference type="Proteomes" id="UP001297272">
    <property type="component" value="Unassembled WGS sequence"/>
</dbReference>
<evidence type="ECO:0000313" key="3">
    <source>
        <dbReference type="Proteomes" id="UP001297272"/>
    </source>
</evidence>
<reference evidence="2 3" key="1">
    <citation type="submission" date="2021-03" db="EMBL/GenBank/DDBJ databases">
        <title>Tianweitania aestuarii sp. nov., isolated from a tidal flat.</title>
        <authorList>
            <person name="Park S."/>
            <person name="Yoon J.-H."/>
        </authorList>
    </citation>
    <scope>NUCLEOTIDE SEQUENCE [LARGE SCALE GENOMIC DNA]</scope>
    <source>
        <strain evidence="2 3">BSSL-BM11</strain>
    </source>
</reference>
<protein>
    <submittedName>
        <fullName evidence="2">DUF1638 domain-containing protein</fullName>
    </submittedName>
</protein>
<organism evidence="2 3">
    <name type="scientific">Tianweitania aestuarii</name>
    <dbReference type="NCBI Taxonomy" id="2814886"/>
    <lineage>
        <taxon>Bacteria</taxon>
        <taxon>Pseudomonadati</taxon>
        <taxon>Pseudomonadota</taxon>
        <taxon>Alphaproteobacteria</taxon>
        <taxon>Hyphomicrobiales</taxon>
        <taxon>Phyllobacteriaceae</taxon>
        <taxon>Tianweitania</taxon>
    </lineage>
</organism>
<dbReference type="EMBL" id="JAFMNX010000002">
    <property type="protein sequence ID" value="MBS9720814.1"/>
    <property type="molecule type" value="Genomic_DNA"/>
</dbReference>
<comment type="caution">
    <text evidence="2">The sequence shown here is derived from an EMBL/GenBank/DDBJ whole genome shotgun (WGS) entry which is preliminary data.</text>
</comment>
<accession>A0ABS5RUY2</accession>
<keyword evidence="3" id="KW-1185">Reference proteome</keyword>
<proteinExistence type="predicted"/>
<feature type="domain" description="DUF1638" evidence="1">
    <location>
        <begin position="56"/>
        <end position="214"/>
    </location>
</feature>
<gene>
    <name evidence="2" type="ORF">JYU29_08955</name>
</gene>
<dbReference type="InterPro" id="IPR012437">
    <property type="entry name" value="DUF1638"/>
</dbReference>
<evidence type="ECO:0000313" key="2">
    <source>
        <dbReference type="EMBL" id="MBS9720814.1"/>
    </source>
</evidence>
<name>A0ABS5RUY2_9HYPH</name>
<dbReference type="Pfam" id="PF07796">
    <property type="entry name" value="DUF1638"/>
    <property type="match status" value="1"/>
</dbReference>
<evidence type="ECO:0000259" key="1">
    <source>
        <dbReference type="Pfam" id="PF07796"/>
    </source>
</evidence>